<dbReference type="InterPro" id="IPR036388">
    <property type="entry name" value="WH-like_DNA-bd_sf"/>
</dbReference>
<dbReference type="InterPro" id="IPR026881">
    <property type="entry name" value="WYL_dom"/>
</dbReference>
<dbReference type="Proteomes" id="UP000198851">
    <property type="component" value="Unassembled WGS sequence"/>
</dbReference>
<gene>
    <name evidence="3" type="ORF">SAMN04488036_10325</name>
</gene>
<proteinExistence type="predicted"/>
<dbReference type="PROSITE" id="PS52050">
    <property type="entry name" value="WYL"/>
    <property type="match status" value="1"/>
</dbReference>
<protein>
    <submittedName>
        <fullName evidence="3">Predicted DNA-binding transcriptional regulator YafY, contains an HTH and WYL domains</fullName>
    </submittedName>
</protein>
<dbReference type="PANTHER" id="PTHR34580:SF3">
    <property type="entry name" value="PROTEIN PAFB"/>
    <property type="match status" value="1"/>
</dbReference>
<keyword evidence="3" id="KW-0238">DNA-binding</keyword>
<dbReference type="PANTHER" id="PTHR34580">
    <property type="match status" value="1"/>
</dbReference>
<dbReference type="Pfam" id="PF13280">
    <property type="entry name" value="WYL"/>
    <property type="match status" value="1"/>
</dbReference>
<dbReference type="SUPFAM" id="SSF46785">
    <property type="entry name" value="Winged helix' DNA-binding domain"/>
    <property type="match status" value="1"/>
</dbReference>
<dbReference type="GO" id="GO:0003677">
    <property type="term" value="F:DNA binding"/>
    <property type="evidence" value="ECO:0007669"/>
    <property type="project" value="UniProtKB-KW"/>
</dbReference>
<evidence type="ECO:0000313" key="3">
    <source>
        <dbReference type="EMBL" id="SFK90272.1"/>
    </source>
</evidence>
<dbReference type="OrthoDB" id="9807255at2"/>
<dbReference type="InterPro" id="IPR051534">
    <property type="entry name" value="CBASS_pafABC_assoc_protein"/>
</dbReference>
<reference evidence="4" key="1">
    <citation type="submission" date="2016-10" db="EMBL/GenBank/DDBJ databases">
        <authorList>
            <person name="Varghese N."/>
            <person name="Submissions S."/>
        </authorList>
    </citation>
    <scope>NUCLEOTIDE SEQUENCE [LARGE SCALE GENOMIC DNA]</scope>
    <source>
        <strain evidence="4">DSM 28453</strain>
    </source>
</reference>
<evidence type="ECO:0000259" key="1">
    <source>
        <dbReference type="Pfam" id="PF08279"/>
    </source>
</evidence>
<dbReference type="Gene3D" id="1.10.10.10">
    <property type="entry name" value="Winged helix-like DNA-binding domain superfamily/Winged helix DNA-binding domain"/>
    <property type="match status" value="1"/>
</dbReference>
<accession>A0A1I4D9V7</accession>
<dbReference type="InterPro" id="IPR013196">
    <property type="entry name" value="HTH_11"/>
</dbReference>
<evidence type="ECO:0000313" key="4">
    <source>
        <dbReference type="Proteomes" id="UP000198851"/>
    </source>
</evidence>
<name>A0A1I4D9V7_9RHOB</name>
<dbReference type="STRING" id="1280847.SAMN04488036_10325"/>
<dbReference type="AlphaFoldDB" id="A0A1I4D9V7"/>
<evidence type="ECO:0000259" key="2">
    <source>
        <dbReference type="Pfam" id="PF13280"/>
    </source>
</evidence>
<dbReference type="Pfam" id="PF08279">
    <property type="entry name" value="HTH_11"/>
    <property type="match status" value="1"/>
</dbReference>
<dbReference type="RefSeq" id="WP_093322915.1">
    <property type="nucleotide sequence ID" value="NZ_FOSZ01000003.1"/>
</dbReference>
<keyword evidence="4" id="KW-1185">Reference proteome</keyword>
<organism evidence="3 4">
    <name type="scientific">Shimia haliotis</name>
    <dbReference type="NCBI Taxonomy" id="1280847"/>
    <lineage>
        <taxon>Bacteria</taxon>
        <taxon>Pseudomonadati</taxon>
        <taxon>Pseudomonadota</taxon>
        <taxon>Alphaproteobacteria</taxon>
        <taxon>Rhodobacterales</taxon>
        <taxon>Roseobacteraceae</taxon>
    </lineage>
</organism>
<feature type="domain" description="Helix-turn-helix type 11" evidence="1">
    <location>
        <begin position="6"/>
        <end position="59"/>
    </location>
</feature>
<dbReference type="EMBL" id="FOSZ01000003">
    <property type="protein sequence ID" value="SFK90272.1"/>
    <property type="molecule type" value="Genomic_DNA"/>
</dbReference>
<sequence length="231" mass="26445">MRRTDRLFDLIQILRNGRLHRASDLAEHMEVSVRTIYRDMDTLVASGIPVEGERGVGYILRAPVFMPPMALTQVELEALHLGAALVRQTADAELQDAANRVLAKVDQAMPNPMFGTLDGFGKEIFAAPEVEASFELMPLIRRAIRERLVLAIEYLALNGNRTRRRIRPLQMEYWGRAWTMTGWCEVREDFRVFRIDRIETCLDTGETYTEENGKDLATYLKRFYAEHPSGG</sequence>
<feature type="domain" description="WYL" evidence="2">
    <location>
        <begin position="137"/>
        <end position="200"/>
    </location>
</feature>
<dbReference type="InterPro" id="IPR036390">
    <property type="entry name" value="WH_DNA-bd_sf"/>
</dbReference>